<dbReference type="EMBL" id="AFNW01000112">
    <property type="protein sequence ID" value="EKJ74332.1"/>
    <property type="molecule type" value="Genomic_DNA"/>
</dbReference>
<feature type="signal peptide" evidence="1">
    <location>
        <begin position="1"/>
        <end position="17"/>
    </location>
</feature>
<dbReference type="KEGG" id="fpu:FPSE_05478"/>
<proteinExistence type="predicted"/>
<sequence length="114" mass="12466">MKYSTATILVLAQGIFAAPSFLNKIGHKNFKASHRSTGGDITLSIKVSQSPMNGAFHKAVKDEICWLICASDEIECPDDWDTVLQETVSIDNVDTRTMLCVSLKFLPTCASLSQ</sequence>
<dbReference type="OrthoDB" id="4581360at2759"/>
<dbReference type="GeneID" id="20364096"/>
<accession>K3VIJ4</accession>
<comment type="caution">
    <text evidence="2">The sequence shown here is derived from an EMBL/GenBank/DDBJ whole genome shotgun (WGS) entry which is preliminary data.</text>
</comment>
<dbReference type="Proteomes" id="UP000007978">
    <property type="component" value="Chromosome 2"/>
</dbReference>
<dbReference type="RefSeq" id="XP_009256871.1">
    <property type="nucleotide sequence ID" value="XM_009258596.1"/>
</dbReference>
<organism evidence="2 3">
    <name type="scientific">Fusarium pseudograminearum (strain CS3096)</name>
    <name type="common">Wheat and barley crown-rot fungus</name>
    <dbReference type="NCBI Taxonomy" id="1028729"/>
    <lineage>
        <taxon>Eukaryota</taxon>
        <taxon>Fungi</taxon>
        <taxon>Dikarya</taxon>
        <taxon>Ascomycota</taxon>
        <taxon>Pezizomycotina</taxon>
        <taxon>Sordariomycetes</taxon>
        <taxon>Hypocreomycetidae</taxon>
        <taxon>Hypocreales</taxon>
        <taxon>Nectriaceae</taxon>
        <taxon>Fusarium</taxon>
    </lineage>
</organism>
<keyword evidence="3" id="KW-1185">Reference proteome</keyword>
<keyword evidence="1" id="KW-0732">Signal</keyword>
<evidence type="ECO:0000256" key="1">
    <source>
        <dbReference type="SAM" id="SignalP"/>
    </source>
</evidence>
<reference evidence="2 3" key="1">
    <citation type="journal article" date="2012" name="PLoS Pathog.">
        <title>Comparative pathogenomics reveals horizontally acquired novel virulence genes in fungi infecting cereal hosts.</title>
        <authorList>
            <person name="Gardiner D.M."/>
            <person name="McDonald M.C."/>
            <person name="Covarelli L."/>
            <person name="Solomon P.S."/>
            <person name="Rusu A.G."/>
            <person name="Marshall M."/>
            <person name="Kazan K."/>
            <person name="Chakraborty S."/>
            <person name="McDonald B.A."/>
            <person name="Manners J.M."/>
        </authorList>
    </citation>
    <scope>NUCLEOTIDE SEQUENCE [LARGE SCALE GENOMIC DNA]</scope>
    <source>
        <strain evidence="2 3">CS3096</strain>
    </source>
</reference>
<evidence type="ECO:0000313" key="2">
    <source>
        <dbReference type="EMBL" id="EKJ74332.1"/>
    </source>
</evidence>
<feature type="chain" id="PRO_5003870828" evidence="1">
    <location>
        <begin position="18"/>
        <end position="114"/>
    </location>
</feature>
<dbReference type="AlphaFoldDB" id="K3VIJ4"/>
<evidence type="ECO:0000313" key="3">
    <source>
        <dbReference type="Proteomes" id="UP000007978"/>
    </source>
</evidence>
<name>K3VIJ4_FUSPC</name>
<protein>
    <submittedName>
        <fullName evidence="2">Uncharacterized protein</fullName>
    </submittedName>
</protein>
<dbReference type="HOGENOM" id="CLU_170496_0_0_1"/>
<gene>
    <name evidence="2" type="ORF">FPSE_05478</name>
</gene>